<dbReference type="InterPro" id="IPR011051">
    <property type="entry name" value="RmlC_Cupin_sf"/>
</dbReference>
<sequence>MPKIGRNREKGTLILIPLIMDRGEFEESKTFNLADILEFNSNAIVVKNISVQNNCIIQAFAFDYGKVLSHNESPFIRFIHIIEGKAEVVINGNSTFMRRGDSIIIPASTSCSFEANHKFKMLCTTIKNE</sequence>
<dbReference type="EMBL" id="WELG01000001">
    <property type="protein sequence ID" value="KAB7531472.1"/>
    <property type="molecule type" value="Genomic_DNA"/>
</dbReference>
<protein>
    <submittedName>
        <fullName evidence="2">Cupin domain-containing protein</fullName>
    </submittedName>
</protein>
<organism evidence="2 3">
    <name type="scientific">Flagellimonas olearia</name>
    <dbReference type="NCBI Taxonomy" id="552546"/>
    <lineage>
        <taxon>Bacteria</taxon>
        <taxon>Pseudomonadati</taxon>
        <taxon>Bacteroidota</taxon>
        <taxon>Flavobacteriia</taxon>
        <taxon>Flavobacteriales</taxon>
        <taxon>Flavobacteriaceae</taxon>
        <taxon>Flagellimonas</taxon>
    </lineage>
</organism>
<accession>A0A6I1E4G5</accession>
<evidence type="ECO:0000313" key="3">
    <source>
        <dbReference type="Proteomes" id="UP000429785"/>
    </source>
</evidence>
<reference evidence="2 3" key="1">
    <citation type="submission" date="2019-10" db="EMBL/GenBank/DDBJ databases">
        <title>Muricauda olearia CL-SS4 JCM15563 genome.</title>
        <authorList>
            <person name="Liu L."/>
        </authorList>
    </citation>
    <scope>NUCLEOTIDE SEQUENCE [LARGE SCALE GENOMIC DNA]</scope>
    <source>
        <strain evidence="2 3">CL-SS4</strain>
    </source>
</reference>
<feature type="domain" description="Cupin type-2" evidence="1">
    <location>
        <begin position="77"/>
        <end position="117"/>
    </location>
</feature>
<evidence type="ECO:0000259" key="1">
    <source>
        <dbReference type="Pfam" id="PF07883"/>
    </source>
</evidence>
<name>A0A6I1E4G5_9FLAO</name>
<dbReference type="Gene3D" id="2.60.120.10">
    <property type="entry name" value="Jelly Rolls"/>
    <property type="match status" value="1"/>
</dbReference>
<dbReference type="OrthoDB" id="1121052at2"/>
<evidence type="ECO:0000313" key="2">
    <source>
        <dbReference type="EMBL" id="KAB7531472.1"/>
    </source>
</evidence>
<dbReference type="SUPFAM" id="SSF51182">
    <property type="entry name" value="RmlC-like cupins"/>
    <property type="match status" value="1"/>
</dbReference>
<comment type="caution">
    <text evidence="2">The sequence shown here is derived from an EMBL/GenBank/DDBJ whole genome shotgun (WGS) entry which is preliminary data.</text>
</comment>
<gene>
    <name evidence="2" type="ORF">F8C76_08260</name>
</gene>
<dbReference type="Pfam" id="PF07883">
    <property type="entry name" value="Cupin_2"/>
    <property type="match status" value="1"/>
</dbReference>
<dbReference type="Proteomes" id="UP000429785">
    <property type="component" value="Unassembled WGS sequence"/>
</dbReference>
<proteinExistence type="predicted"/>
<dbReference type="InterPro" id="IPR013096">
    <property type="entry name" value="Cupin_2"/>
</dbReference>
<dbReference type="AlphaFoldDB" id="A0A6I1E4G5"/>
<dbReference type="InterPro" id="IPR014710">
    <property type="entry name" value="RmlC-like_jellyroll"/>
</dbReference>